<evidence type="ECO:0000256" key="1">
    <source>
        <dbReference type="SAM" id="MobiDB-lite"/>
    </source>
</evidence>
<dbReference type="Proteomes" id="UP000305948">
    <property type="component" value="Unassembled WGS sequence"/>
</dbReference>
<proteinExistence type="predicted"/>
<evidence type="ECO:0000313" key="3">
    <source>
        <dbReference type="EMBL" id="TFK53472.1"/>
    </source>
</evidence>
<keyword evidence="2" id="KW-0472">Membrane</keyword>
<reference evidence="3 4" key="1">
    <citation type="journal article" date="2019" name="Nat. Ecol. Evol.">
        <title>Megaphylogeny resolves global patterns of mushroom evolution.</title>
        <authorList>
            <person name="Varga T."/>
            <person name="Krizsan K."/>
            <person name="Foldi C."/>
            <person name="Dima B."/>
            <person name="Sanchez-Garcia M."/>
            <person name="Sanchez-Ramirez S."/>
            <person name="Szollosi G.J."/>
            <person name="Szarkandi J.G."/>
            <person name="Papp V."/>
            <person name="Albert L."/>
            <person name="Andreopoulos W."/>
            <person name="Angelini C."/>
            <person name="Antonin V."/>
            <person name="Barry K.W."/>
            <person name="Bougher N.L."/>
            <person name="Buchanan P."/>
            <person name="Buyck B."/>
            <person name="Bense V."/>
            <person name="Catcheside P."/>
            <person name="Chovatia M."/>
            <person name="Cooper J."/>
            <person name="Damon W."/>
            <person name="Desjardin D."/>
            <person name="Finy P."/>
            <person name="Geml J."/>
            <person name="Haridas S."/>
            <person name="Hughes K."/>
            <person name="Justo A."/>
            <person name="Karasinski D."/>
            <person name="Kautmanova I."/>
            <person name="Kiss B."/>
            <person name="Kocsube S."/>
            <person name="Kotiranta H."/>
            <person name="LaButti K.M."/>
            <person name="Lechner B.E."/>
            <person name="Liimatainen K."/>
            <person name="Lipzen A."/>
            <person name="Lukacs Z."/>
            <person name="Mihaltcheva S."/>
            <person name="Morgado L.N."/>
            <person name="Niskanen T."/>
            <person name="Noordeloos M.E."/>
            <person name="Ohm R.A."/>
            <person name="Ortiz-Santana B."/>
            <person name="Ovrebo C."/>
            <person name="Racz N."/>
            <person name="Riley R."/>
            <person name="Savchenko A."/>
            <person name="Shiryaev A."/>
            <person name="Soop K."/>
            <person name="Spirin V."/>
            <person name="Szebenyi C."/>
            <person name="Tomsovsky M."/>
            <person name="Tulloss R.E."/>
            <person name="Uehling J."/>
            <person name="Grigoriev I.V."/>
            <person name="Vagvolgyi C."/>
            <person name="Papp T."/>
            <person name="Martin F.M."/>
            <person name="Miettinen O."/>
            <person name="Hibbett D.S."/>
            <person name="Nagy L.G."/>
        </authorList>
    </citation>
    <scope>NUCLEOTIDE SEQUENCE [LARGE SCALE GENOMIC DNA]</scope>
    <source>
        <strain evidence="3 4">OMC1185</strain>
    </source>
</reference>
<feature type="compositionally biased region" description="Low complexity" evidence="1">
    <location>
        <begin position="268"/>
        <end position="278"/>
    </location>
</feature>
<keyword evidence="4" id="KW-1185">Reference proteome</keyword>
<feature type="region of interest" description="Disordered" evidence="1">
    <location>
        <begin position="330"/>
        <end position="361"/>
    </location>
</feature>
<dbReference type="AlphaFoldDB" id="A0A5C3N8B0"/>
<dbReference type="Gene3D" id="2.10.110.10">
    <property type="entry name" value="Cysteine Rich Protein"/>
    <property type="match status" value="1"/>
</dbReference>
<keyword evidence="2" id="KW-0812">Transmembrane</keyword>
<feature type="compositionally biased region" description="Low complexity" evidence="1">
    <location>
        <begin position="91"/>
        <end position="111"/>
    </location>
</feature>
<name>A0A5C3N8B0_9AGAM</name>
<dbReference type="EMBL" id="ML213507">
    <property type="protein sequence ID" value="TFK53472.1"/>
    <property type="molecule type" value="Genomic_DNA"/>
</dbReference>
<feature type="compositionally biased region" description="Basic and acidic residues" evidence="1">
    <location>
        <begin position="56"/>
        <end position="76"/>
    </location>
</feature>
<gene>
    <name evidence="3" type="ORF">OE88DRAFT_1733392</name>
</gene>
<dbReference type="OrthoDB" id="79452at2759"/>
<organism evidence="3 4">
    <name type="scientific">Heliocybe sulcata</name>
    <dbReference type="NCBI Taxonomy" id="5364"/>
    <lineage>
        <taxon>Eukaryota</taxon>
        <taxon>Fungi</taxon>
        <taxon>Dikarya</taxon>
        <taxon>Basidiomycota</taxon>
        <taxon>Agaricomycotina</taxon>
        <taxon>Agaricomycetes</taxon>
        <taxon>Gloeophyllales</taxon>
        <taxon>Gloeophyllaceae</taxon>
        <taxon>Heliocybe</taxon>
    </lineage>
</organism>
<keyword evidence="2" id="KW-1133">Transmembrane helix</keyword>
<feature type="region of interest" description="Disordered" evidence="1">
    <location>
        <begin position="483"/>
        <end position="526"/>
    </location>
</feature>
<feature type="compositionally biased region" description="Polar residues" evidence="1">
    <location>
        <begin position="237"/>
        <end position="246"/>
    </location>
</feature>
<evidence type="ECO:0000256" key="2">
    <source>
        <dbReference type="SAM" id="Phobius"/>
    </source>
</evidence>
<feature type="transmembrane region" description="Helical" evidence="2">
    <location>
        <begin position="531"/>
        <end position="556"/>
    </location>
</feature>
<protein>
    <submittedName>
        <fullName evidence="3">Uncharacterized protein</fullName>
    </submittedName>
</protein>
<accession>A0A5C3N8B0</accession>
<feature type="region of interest" description="Disordered" evidence="1">
    <location>
        <begin position="49"/>
        <end position="135"/>
    </location>
</feature>
<sequence length="559" mass="60504">MTGDDSSHAHCFKGCVCYVCKKLIDNMVFAKTSQGIYCMKCHNERVAKSRRHHEKKKEIQREREPELAKARQELDRLAGAGPLKQDDRVGFFSSRSRPFTPPSSSTTAPPSKQSDHVLASPPERTSSKRGLLCSLNDTNGNSVPFSVTIAPPESSQNGSVLHHPPYLPAEAFLLCAQAAQGFPAAAVNIEWSRESSTYENPHADPLRPPLRPSVTQDWIPPRTGSLNSGIEQGRMSPAQSNLCQQRSYDEPRLSPSDLNMDFLDRPPSRFSARSRPNSPVSPSHRMDVPHGVESGTDTDAELDARQDESEGILLALPPKEYTSKNAKQLTVETTNGLGPGDLSRVTSFSDEDDEVPSSRLTDSPPDFCIAGFSTDAGLTVHEARTTMCIQIVFPRATSRACWLFVVTKMHDRLGFPCWIAGATSSGVIVPVPRLPMSTTRTLSTSTGYTDARSPHSPLDFNIAVSSTDDGLAVDNVYTQDSASRSATSLLPSPSPSSEEERKKILGSVRPAHSSNSSISSQSPGMPTKRSIYIFAVVPGGAVSSTVFAGVGVLLAVRQL</sequence>
<feature type="region of interest" description="Disordered" evidence="1">
    <location>
        <begin position="197"/>
        <end position="297"/>
    </location>
</feature>
<feature type="compositionally biased region" description="Low complexity" evidence="1">
    <location>
        <begin position="513"/>
        <end position="522"/>
    </location>
</feature>
<evidence type="ECO:0000313" key="4">
    <source>
        <dbReference type="Proteomes" id="UP000305948"/>
    </source>
</evidence>